<protein>
    <submittedName>
        <fullName evidence="1">Uncharacterized protein</fullName>
    </submittedName>
</protein>
<name>A0ABT3ZTB2_9BURK</name>
<keyword evidence="2" id="KW-1185">Reference proteome</keyword>
<dbReference type="Proteomes" id="UP001082899">
    <property type="component" value="Unassembled WGS sequence"/>
</dbReference>
<reference evidence="1" key="1">
    <citation type="submission" date="2022-11" db="EMBL/GenBank/DDBJ databases">
        <title>Robbsia betulipollinis sp. nov., isolated from pollen of birch (Betula pendula).</title>
        <authorList>
            <person name="Shi H."/>
            <person name="Ambika Manirajan B."/>
            <person name="Ratering S."/>
            <person name="Geissler-Plaum R."/>
            <person name="Schnell S."/>
        </authorList>
    </citation>
    <scope>NUCLEOTIDE SEQUENCE</scope>
    <source>
        <strain evidence="1">Bb-Pol-6</strain>
    </source>
</reference>
<comment type="caution">
    <text evidence="1">The sequence shown here is derived from an EMBL/GenBank/DDBJ whole genome shotgun (WGS) entry which is preliminary data.</text>
</comment>
<evidence type="ECO:0000313" key="2">
    <source>
        <dbReference type="Proteomes" id="UP001082899"/>
    </source>
</evidence>
<organism evidence="1 2">
    <name type="scientific">Robbsia betulipollinis</name>
    <dbReference type="NCBI Taxonomy" id="2981849"/>
    <lineage>
        <taxon>Bacteria</taxon>
        <taxon>Pseudomonadati</taxon>
        <taxon>Pseudomonadota</taxon>
        <taxon>Betaproteobacteria</taxon>
        <taxon>Burkholderiales</taxon>
        <taxon>Burkholderiaceae</taxon>
        <taxon>Robbsia</taxon>
    </lineage>
</organism>
<proteinExistence type="predicted"/>
<gene>
    <name evidence="1" type="ORF">OVY01_21925</name>
</gene>
<dbReference type="EMBL" id="JAPMXC010000012">
    <property type="protein sequence ID" value="MCY0389803.1"/>
    <property type="molecule type" value="Genomic_DNA"/>
</dbReference>
<evidence type="ECO:0000313" key="1">
    <source>
        <dbReference type="EMBL" id="MCY0389803.1"/>
    </source>
</evidence>
<accession>A0ABT3ZTB2</accession>
<sequence length="54" mass="6131">MVFLFLGKPGVWKMPFEEAVFRVYGMDVRRDSAEAVSGLAQLLLHRPCGFDEDV</sequence>